<gene>
    <name evidence="1" type="ORF">TMSB3V08_LOCUS8103</name>
</gene>
<proteinExistence type="predicted"/>
<protein>
    <submittedName>
        <fullName evidence="1">Uncharacterized protein</fullName>
    </submittedName>
</protein>
<evidence type="ECO:0000313" key="1">
    <source>
        <dbReference type="EMBL" id="CAD7431366.1"/>
    </source>
</evidence>
<organism evidence="1">
    <name type="scientific">Timema monikensis</name>
    <dbReference type="NCBI Taxonomy" id="170555"/>
    <lineage>
        <taxon>Eukaryota</taxon>
        <taxon>Metazoa</taxon>
        <taxon>Ecdysozoa</taxon>
        <taxon>Arthropoda</taxon>
        <taxon>Hexapoda</taxon>
        <taxon>Insecta</taxon>
        <taxon>Pterygota</taxon>
        <taxon>Neoptera</taxon>
        <taxon>Polyneoptera</taxon>
        <taxon>Phasmatodea</taxon>
        <taxon>Timematodea</taxon>
        <taxon>Timematoidea</taxon>
        <taxon>Timematidae</taxon>
        <taxon>Timema</taxon>
    </lineage>
</organism>
<dbReference type="EMBL" id="OB794936">
    <property type="protein sequence ID" value="CAD7431366.1"/>
    <property type="molecule type" value="Genomic_DNA"/>
</dbReference>
<name>A0A7R9HSU7_9NEOP</name>
<dbReference type="AlphaFoldDB" id="A0A7R9HSU7"/>
<accession>A0A7R9HSU7</accession>
<reference evidence="1" key="1">
    <citation type="submission" date="2020-11" db="EMBL/GenBank/DDBJ databases">
        <authorList>
            <person name="Tran Van P."/>
        </authorList>
    </citation>
    <scope>NUCLEOTIDE SEQUENCE</scope>
</reference>
<sequence length="105" mass="12064">MGGVDHFDQNIFSYKVNMIMFPLNASVNNAWQLYCLAPKGKEDTLDSLSFTRYIVQTYLAKYSIRVASGPSPKTLEKNILQLDTTWWIQSCECEEHDTSLMWGMS</sequence>